<dbReference type="PROSITE" id="PS00498">
    <property type="entry name" value="TYROSINASE_2"/>
    <property type="match status" value="1"/>
</dbReference>
<dbReference type="GO" id="GO:0046872">
    <property type="term" value="F:metal ion binding"/>
    <property type="evidence" value="ECO:0007669"/>
    <property type="project" value="UniProtKB-KW"/>
</dbReference>
<dbReference type="PANTHER" id="PTHR11474:SF21">
    <property type="entry name" value="SHKT DOMAIN-CONTAINING PROTEIN"/>
    <property type="match status" value="1"/>
</dbReference>
<dbReference type="Proteomes" id="UP000050761">
    <property type="component" value="Unassembled WGS sequence"/>
</dbReference>
<accession>A0A3P8B357</accession>
<feature type="disulfide bond" evidence="2">
    <location>
        <begin position="730"/>
        <end position="764"/>
    </location>
</feature>
<dbReference type="Gene3D" id="1.10.1280.10">
    <property type="entry name" value="Di-copper center containing domain from catechol oxidase"/>
    <property type="match status" value="1"/>
</dbReference>
<dbReference type="GO" id="GO:0016491">
    <property type="term" value="F:oxidoreductase activity"/>
    <property type="evidence" value="ECO:0007669"/>
    <property type="project" value="InterPro"/>
</dbReference>
<dbReference type="Pfam" id="PF01549">
    <property type="entry name" value="ShK"/>
    <property type="match status" value="1"/>
</dbReference>
<feature type="transmembrane region" description="Helical" evidence="4">
    <location>
        <begin position="87"/>
        <end position="107"/>
    </location>
</feature>
<feature type="transmembrane region" description="Helical" evidence="4">
    <location>
        <begin position="44"/>
        <end position="66"/>
    </location>
</feature>
<evidence type="ECO:0000256" key="1">
    <source>
        <dbReference type="ARBA" id="ARBA00022723"/>
    </source>
</evidence>
<protein>
    <submittedName>
        <fullName evidence="8">ShKT domain-containing protein</fullName>
    </submittedName>
</protein>
<dbReference type="OrthoDB" id="5851968at2759"/>
<feature type="region of interest" description="Disordered" evidence="3">
    <location>
        <begin position="236"/>
        <end position="336"/>
    </location>
</feature>
<keyword evidence="4" id="KW-1133">Transmembrane helix</keyword>
<reference evidence="8" key="2">
    <citation type="submission" date="2019-09" db="UniProtKB">
        <authorList>
            <consortium name="WormBaseParasite"/>
        </authorList>
    </citation>
    <scope>IDENTIFICATION</scope>
</reference>
<sequence>MIMPDDEQVRWARGKQSVCGNPRSCGVPFGGTAQHVPPPTNAEVLFVMPFFLVIICLFCVVGFYNICRDELVDELHASGIDVIRTEILTILQTIFVFTPGYRAFGWFVITTTIIEEMTYSGVFVVFQVINFFYFIVNMFGHFHICLLFGTLLVILQTVFVFVPGIRSFGWFVITTTMIECSFVAVSRCSQLLTMPPLIVALLPLLVFAGYVEEDTYPVAGTIPEYCKKYLQPTSKAPIRPTPPPLTPRPYTRYTLKPLPPATKPYRPASPSPPAHPTAPPQRPSPPAPTPPVYPPTPPGHATPTARPYPPSPRPPSTPTPAPEGTPDHPDGVGIAAPSNPAFEICIRNNPAAFCDQIVWWDGNSRDQPAVFLSPPGLLMSSPFGTFSNNQCRLPQNRGIYAKATRKEFRMMTDNERSSFQVPQRDVGHPHHAIHSHVENPLQLRDLSGGSFGAGFSALAQGVHQEVCFRSGQQILGVGSAQLPWTIEICHEFRMEMALRQYDPTVALPYWDSTLDAALDDPTASVMWSDELMGSTNSAGTLDSGMFAYWQAHLDHTTQRAMGVSRFSSPTSQYTLAQMTATLNRITDTMAFSAASRTCPTNLLPPRFAVEFVHGGNHIWIGGDMYVTTKATNDPLFYLHHCMIDNLWEQWRLAKQTRAVRETAYPGDNINCSSQSHFSRSIMVPFSPMVNIDGLSNKYTGIAPPQMGAAPPPLSAPTPEALPPVQPDETCFNQNPCCATWATNGGCERDPVRMSIVCQASCKICTPRSAVSDGLCSFLTFNCPNAVFTLHSSPAVYSTRY</sequence>
<evidence type="ECO:0000259" key="5">
    <source>
        <dbReference type="PROSITE" id="PS51670"/>
    </source>
</evidence>
<dbReference type="PRINTS" id="PR01217">
    <property type="entry name" value="PRICHEXTENSN"/>
</dbReference>
<reference evidence="6 7" key="1">
    <citation type="submission" date="2018-11" db="EMBL/GenBank/DDBJ databases">
        <authorList>
            <consortium name="Pathogen Informatics"/>
        </authorList>
    </citation>
    <scope>NUCLEOTIDE SEQUENCE [LARGE SCALE GENOMIC DNA]</scope>
</reference>
<dbReference type="SUPFAM" id="SSF48056">
    <property type="entry name" value="Di-copper centre-containing domain"/>
    <property type="match status" value="1"/>
</dbReference>
<comment type="caution">
    <text evidence="2">Lacks conserved residue(s) required for the propagation of feature annotation.</text>
</comment>
<dbReference type="AlphaFoldDB" id="A0A3P8B357"/>
<dbReference type="Pfam" id="PF00264">
    <property type="entry name" value="Tyrosinase"/>
    <property type="match status" value="1"/>
</dbReference>
<gene>
    <name evidence="6" type="ORF">HPBE_LOCUS5939</name>
</gene>
<dbReference type="InterPro" id="IPR050316">
    <property type="entry name" value="Tyrosinase/Hemocyanin"/>
</dbReference>
<keyword evidence="7" id="KW-1185">Reference proteome</keyword>
<dbReference type="SMART" id="SM00254">
    <property type="entry name" value="ShKT"/>
    <property type="match status" value="1"/>
</dbReference>
<dbReference type="PROSITE" id="PS51670">
    <property type="entry name" value="SHKT"/>
    <property type="match status" value="1"/>
</dbReference>
<dbReference type="InterPro" id="IPR003582">
    <property type="entry name" value="ShKT_dom"/>
</dbReference>
<evidence type="ECO:0000313" key="6">
    <source>
        <dbReference type="EMBL" id="VDO66312.1"/>
    </source>
</evidence>
<keyword evidence="4" id="KW-0472">Membrane</keyword>
<evidence type="ECO:0000313" key="7">
    <source>
        <dbReference type="Proteomes" id="UP000050761"/>
    </source>
</evidence>
<name>A0A3P8B357_HELPZ</name>
<dbReference type="WBParaSite" id="HPBE_0000593801-mRNA-1">
    <property type="protein sequence ID" value="HPBE_0000593801-mRNA-1"/>
    <property type="gene ID" value="HPBE_0000593801"/>
</dbReference>
<organism evidence="6">
    <name type="scientific">Heligmosomoides polygyrus</name>
    <name type="common">Parasitic roundworm</name>
    <dbReference type="NCBI Taxonomy" id="6339"/>
    <lineage>
        <taxon>Eukaryota</taxon>
        <taxon>Metazoa</taxon>
        <taxon>Ecdysozoa</taxon>
        <taxon>Nematoda</taxon>
        <taxon>Chromadorea</taxon>
        <taxon>Rhabditida</taxon>
        <taxon>Rhabditina</taxon>
        <taxon>Rhabditomorpha</taxon>
        <taxon>Strongyloidea</taxon>
        <taxon>Heligmosomidae</taxon>
        <taxon>Heligmosomoides</taxon>
    </lineage>
</organism>
<feature type="transmembrane region" description="Helical" evidence="4">
    <location>
        <begin position="119"/>
        <end position="136"/>
    </location>
</feature>
<keyword evidence="2" id="KW-1015">Disulfide bond</keyword>
<evidence type="ECO:0000313" key="8">
    <source>
        <dbReference type="WBParaSite" id="HPBE_0000593801-mRNA-1"/>
    </source>
</evidence>
<keyword evidence="1" id="KW-0479">Metal-binding</keyword>
<dbReference type="PRINTS" id="PR00092">
    <property type="entry name" value="TYROSINASE"/>
</dbReference>
<evidence type="ECO:0000256" key="3">
    <source>
        <dbReference type="SAM" id="MobiDB-lite"/>
    </source>
</evidence>
<evidence type="ECO:0000256" key="2">
    <source>
        <dbReference type="PROSITE-ProRule" id="PRU01005"/>
    </source>
</evidence>
<proteinExistence type="predicted"/>
<evidence type="ECO:0000256" key="4">
    <source>
        <dbReference type="SAM" id="Phobius"/>
    </source>
</evidence>
<feature type="domain" description="ShKT" evidence="5">
    <location>
        <begin position="730"/>
        <end position="764"/>
    </location>
</feature>
<dbReference type="PANTHER" id="PTHR11474">
    <property type="entry name" value="TYROSINASE FAMILY MEMBER"/>
    <property type="match status" value="1"/>
</dbReference>
<feature type="transmembrane region" description="Helical" evidence="4">
    <location>
        <begin position="143"/>
        <end position="162"/>
    </location>
</feature>
<dbReference type="EMBL" id="UZAH01025566">
    <property type="protein sequence ID" value="VDO66312.1"/>
    <property type="molecule type" value="Genomic_DNA"/>
</dbReference>
<keyword evidence="4" id="KW-0812">Transmembrane</keyword>
<dbReference type="InterPro" id="IPR008922">
    <property type="entry name" value="Di-copper_centre_dom_sf"/>
</dbReference>
<dbReference type="InterPro" id="IPR002227">
    <property type="entry name" value="Tyrosinase_Cu-bd"/>
</dbReference>
<feature type="compositionally biased region" description="Pro residues" evidence="3">
    <location>
        <begin position="257"/>
        <end position="323"/>
    </location>
</feature>